<reference evidence="15 16" key="1">
    <citation type="submission" date="2017-03" db="EMBL/GenBank/DDBJ databases">
        <title>Genome Survey of Euroglyphus maynei.</title>
        <authorList>
            <person name="Arlian L.G."/>
            <person name="Morgan M.S."/>
            <person name="Rider S.D."/>
        </authorList>
    </citation>
    <scope>NUCLEOTIDE SEQUENCE [LARGE SCALE GENOMIC DNA]</scope>
    <source>
        <strain evidence="15">Arlian Lab</strain>
        <tissue evidence="15">Whole body</tissue>
    </source>
</reference>
<dbReference type="PROSITE" id="PS00086">
    <property type="entry name" value="CYTOCHROME_P450"/>
    <property type="match status" value="1"/>
</dbReference>
<evidence type="ECO:0000256" key="3">
    <source>
        <dbReference type="ARBA" id="ARBA00004406"/>
    </source>
</evidence>
<organism evidence="15 16">
    <name type="scientific">Euroglyphus maynei</name>
    <name type="common">Mayne's house dust mite</name>
    <dbReference type="NCBI Taxonomy" id="6958"/>
    <lineage>
        <taxon>Eukaryota</taxon>
        <taxon>Metazoa</taxon>
        <taxon>Ecdysozoa</taxon>
        <taxon>Arthropoda</taxon>
        <taxon>Chelicerata</taxon>
        <taxon>Arachnida</taxon>
        <taxon>Acari</taxon>
        <taxon>Acariformes</taxon>
        <taxon>Sarcoptiformes</taxon>
        <taxon>Astigmata</taxon>
        <taxon>Psoroptidia</taxon>
        <taxon>Analgoidea</taxon>
        <taxon>Pyroglyphidae</taxon>
        <taxon>Pyroglyphinae</taxon>
        <taxon>Euroglyphus</taxon>
    </lineage>
</organism>
<keyword evidence="12" id="KW-0472">Membrane</keyword>
<dbReference type="GO" id="GO:0005506">
    <property type="term" value="F:iron ion binding"/>
    <property type="evidence" value="ECO:0007669"/>
    <property type="project" value="InterPro"/>
</dbReference>
<sequence length="69" mass="7826">MESSIAYMPFGVGGRLCVGMRFAQNELRAAVAQLLLNYRLIPDPNIDLVYFNGNIILSPKQVMIRIEKR</sequence>
<evidence type="ECO:0000256" key="13">
    <source>
        <dbReference type="PIRSR" id="PIRSR602401-1"/>
    </source>
</evidence>
<dbReference type="InterPro" id="IPR001128">
    <property type="entry name" value="Cyt_P450"/>
</dbReference>
<dbReference type="GO" id="GO:0005789">
    <property type="term" value="C:endoplasmic reticulum membrane"/>
    <property type="evidence" value="ECO:0007669"/>
    <property type="project" value="UniProtKB-SubCell"/>
</dbReference>
<name>A0A1Y3AVX4_EURMA</name>
<protein>
    <recommendedName>
        <fullName evidence="17">Cytochrome P450-like protein</fullName>
    </recommendedName>
</protein>
<keyword evidence="7" id="KW-0256">Endoplasmic reticulum</keyword>
<keyword evidence="16" id="KW-1185">Reference proteome</keyword>
<gene>
    <name evidence="15" type="ORF">BLA29_014962</name>
</gene>
<dbReference type="GO" id="GO:0016705">
    <property type="term" value="F:oxidoreductase activity, acting on paired donors, with incorporation or reduction of molecular oxygen"/>
    <property type="evidence" value="ECO:0007669"/>
    <property type="project" value="InterPro"/>
</dbReference>
<evidence type="ECO:0000256" key="14">
    <source>
        <dbReference type="RuleBase" id="RU000461"/>
    </source>
</evidence>
<dbReference type="GO" id="GO:0020037">
    <property type="term" value="F:heme binding"/>
    <property type="evidence" value="ECO:0007669"/>
    <property type="project" value="InterPro"/>
</dbReference>
<evidence type="ECO:0000313" key="15">
    <source>
        <dbReference type="EMBL" id="OTF72650.1"/>
    </source>
</evidence>
<dbReference type="InterPro" id="IPR017972">
    <property type="entry name" value="Cyt_P450_CS"/>
</dbReference>
<comment type="cofactor">
    <cofactor evidence="1 13">
        <name>heme</name>
        <dbReference type="ChEBI" id="CHEBI:30413"/>
    </cofactor>
</comment>
<dbReference type="Gene3D" id="1.10.630.10">
    <property type="entry name" value="Cytochrome P450"/>
    <property type="match status" value="1"/>
</dbReference>
<evidence type="ECO:0000256" key="1">
    <source>
        <dbReference type="ARBA" id="ARBA00001971"/>
    </source>
</evidence>
<dbReference type="Proteomes" id="UP000194236">
    <property type="component" value="Unassembled WGS sequence"/>
</dbReference>
<comment type="caution">
    <text evidence="15">The sequence shown here is derived from an EMBL/GenBank/DDBJ whole genome shotgun (WGS) entry which is preliminary data.</text>
</comment>
<dbReference type="InterPro" id="IPR002401">
    <property type="entry name" value="Cyt_P450_E_grp-I"/>
</dbReference>
<evidence type="ECO:0000256" key="8">
    <source>
        <dbReference type="ARBA" id="ARBA00022848"/>
    </source>
</evidence>
<evidence type="ECO:0000256" key="12">
    <source>
        <dbReference type="ARBA" id="ARBA00023136"/>
    </source>
</evidence>
<evidence type="ECO:0000256" key="7">
    <source>
        <dbReference type="ARBA" id="ARBA00022824"/>
    </source>
</evidence>
<keyword evidence="10 13" id="KW-0408">Iron</keyword>
<evidence type="ECO:0000256" key="11">
    <source>
        <dbReference type="ARBA" id="ARBA00023033"/>
    </source>
</evidence>
<dbReference type="InterPro" id="IPR050476">
    <property type="entry name" value="Insect_CytP450_Detox"/>
</dbReference>
<comment type="similarity">
    <text evidence="4 14">Belongs to the cytochrome P450 family.</text>
</comment>
<keyword evidence="5 13" id="KW-0349">Heme</keyword>
<keyword evidence="11 14" id="KW-0503">Monooxygenase</keyword>
<feature type="binding site" description="axial binding residue" evidence="13">
    <location>
        <position position="17"/>
    </location>
    <ligand>
        <name>heme</name>
        <dbReference type="ChEBI" id="CHEBI:30413"/>
    </ligand>
    <ligandPart>
        <name>Fe</name>
        <dbReference type="ChEBI" id="CHEBI:18248"/>
    </ligandPart>
</feature>
<evidence type="ECO:0000256" key="10">
    <source>
        <dbReference type="ARBA" id="ARBA00023004"/>
    </source>
</evidence>
<keyword evidence="9 14" id="KW-0560">Oxidoreductase</keyword>
<comment type="subcellular location">
    <subcellularLocation>
        <location evidence="3">Endoplasmic reticulum membrane</location>
        <topology evidence="3">Peripheral membrane protein</topology>
    </subcellularLocation>
    <subcellularLocation>
        <location evidence="2">Microsome membrane</location>
        <topology evidence="2">Peripheral membrane protein</topology>
    </subcellularLocation>
</comment>
<proteinExistence type="inferred from homology"/>
<accession>A0A1Y3AVX4</accession>
<dbReference type="EMBL" id="MUJZ01055261">
    <property type="protein sequence ID" value="OTF72650.1"/>
    <property type="molecule type" value="Genomic_DNA"/>
</dbReference>
<dbReference type="SUPFAM" id="SSF48264">
    <property type="entry name" value="Cytochrome P450"/>
    <property type="match status" value="1"/>
</dbReference>
<evidence type="ECO:0000256" key="2">
    <source>
        <dbReference type="ARBA" id="ARBA00004174"/>
    </source>
</evidence>
<evidence type="ECO:0000313" key="16">
    <source>
        <dbReference type="Proteomes" id="UP000194236"/>
    </source>
</evidence>
<evidence type="ECO:0000256" key="4">
    <source>
        <dbReference type="ARBA" id="ARBA00010617"/>
    </source>
</evidence>
<dbReference type="PANTHER" id="PTHR24292:SF102">
    <property type="entry name" value="CYTOCHROME P450 FAMILY-RELATED"/>
    <property type="match status" value="1"/>
</dbReference>
<evidence type="ECO:0000256" key="6">
    <source>
        <dbReference type="ARBA" id="ARBA00022723"/>
    </source>
</evidence>
<dbReference type="PRINTS" id="PR00463">
    <property type="entry name" value="EP450I"/>
</dbReference>
<dbReference type="OrthoDB" id="7779621at2759"/>
<dbReference type="AlphaFoldDB" id="A0A1Y3AVX4"/>
<keyword evidence="8" id="KW-0492">Microsome</keyword>
<evidence type="ECO:0008006" key="17">
    <source>
        <dbReference type="Google" id="ProtNLM"/>
    </source>
</evidence>
<evidence type="ECO:0000256" key="5">
    <source>
        <dbReference type="ARBA" id="ARBA00022617"/>
    </source>
</evidence>
<evidence type="ECO:0000256" key="9">
    <source>
        <dbReference type="ARBA" id="ARBA00023002"/>
    </source>
</evidence>
<dbReference type="Pfam" id="PF00067">
    <property type="entry name" value="p450"/>
    <property type="match status" value="1"/>
</dbReference>
<dbReference type="InterPro" id="IPR036396">
    <property type="entry name" value="Cyt_P450_sf"/>
</dbReference>
<keyword evidence="6 13" id="KW-0479">Metal-binding</keyword>
<dbReference type="PANTHER" id="PTHR24292">
    <property type="entry name" value="CYTOCHROME P450"/>
    <property type="match status" value="1"/>
</dbReference>
<dbReference type="GO" id="GO:0004497">
    <property type="term" value="F:monooxygenase activity"/>
    <property type="evidence" value="ECO:0007669"/>
    <property type="project" value="UniProtKB-KW"/>
</dbReference>